<evidence type="ECO:0000256" key="2">
    <source>
        <dbReference type="ARBA" id="ARBA00005982"/>
    </source>
</evidence>
<evidence type="ECO:0000256" key="3">
    <source>
        <dbReference type="ARBA" id="ARBA00022448"/>
    </source>
</evidence>
<feature type="transmembrane region" description="Helical" evidence="9">
    <location>
        <begin position="109"/>
        <end position="130"/>
    </location>
</feature>
<proteinExistence type="inferred from homology"/>
<dbReference type="GO" id="GO:0009705">
    <property type="term" value="C:plant-type vacuole membrane"/>
    <property type="evidence" value="ECO:0007669"/>
    <property type="project" value="UniProtKB-ARBA"/>
</dbReference>
<feature type="transmembrane region" description="Helical" evidence="9">
    <location>
        <begin position="458"/>
        <end position="477"/>
    </location>
</feature>
<evidence type="ECO:0000256" key="6">
    <source>
        <dbReference type="ARBA" id="ARBA00022989"/>
    </source>
</evidence>
<evidence type="ECO:0000256" key="7">
    <source>
        <dbReference type="ARBA" id="ARBA00023136"/>
    </source>
</evidence>
<gene>
    <name evidence="10" type="ORF">SSX86_001902</name>
</gene>
<dbReference type="PANTHER" id="PTHR11654">
    <property type="entry name" value="OLIGOPEPTIDE TRANSPORTER-RELATED"/>
    <property type="match status" value="1"/>
</dbReference>
<dbReference type="Pfam" id="PF00854">
    <property type="entry name" value="PTR2"/>
    <property type="match status" value="1"/>
</dbReference>
<evidence type="ECO:0008006" key="12">
    <source>
        <dbReference type="Google" id="ProtNLM"/>
    </source>
</evidence>
<comment type="similarity">
    <text evidence="8">Belongs to the major facilitator superfamily. Phosphate:H(+) symporter (TC 2.A.1.9) family.</text>
</comment>
<dbReference type="GO" id="GO:0071916">
    <property type="term" value="F:dipeptide transmembrane transporter activity"/>
    <property type="evidence" value="ECO:0007669"/>
    <property type="project" value="InterPro"/>
</dbReference>
<feature type="transmembrane region" description="Helical" evidence="9">
    <location>
        <begin position="192"/>
        <end position="211"/>
    </location>
</feature>
<comment type="similarity">
    <text evidence="2">Belongs to the major facilitator superfamily. Proton-dependent oligopeptide transporter (POT/PTR) (TC 2.A.17) family.</text>
</comment>
<dbReference type="InterPro" id="IPR018456">
    <property type="entry name" value="PTR2_symporter_CS"/>
</dbReference>
<evidence type="ECO:0000313" key="10">
    <source>
        <dbReference type="EMBL" id="KAK9080226.1"/>
    </source>
</evidence>
<feature type="transmembrane region" description="Helical" evidence="9">
    <location>
        <begin position="534"/>
        <end position="558"/>
    </location>
</feature>
<comment type="subcellular location">
    <subcellularLocation>
        <location evidence="1">Membrane</location>
        <topology evidence="1">Multi-pass membrane protein</topology>
    </subcellularLocation>
</comment>
<keyword evidence="7 9" id="KW-0472">Membrane</keyword>
<keyword evidence="5 9" id="KW-0812">Transmembrane</keyword>
<dbReference type="InterPro" id="IPR036259">
    <property type="entry name" value="MFS_trans_sf"/>
</dbReference>
<keyword evidence="4" id="KW-0597">Phosphoprotein</keyword>
<protein>
    <recommendedName>
        <fullName evidence="12">Peptide transporter</fullName>
    </recommendedName>
</protein>
<dbReference type="PROSITE" id="PS01022">
    <property type="entry name" value="PTR2_1"/>
    <property type="match status" value="1"/>
</dbReference>
<keyword evidence="11" id="KW-1185">Reference proteome</keyword>
<feature type="transmembrane region" description="Helical" evidence="9">
    <location>
        <begin position="217"/>
        <end position="237"/>
    </location>
</feature>
<accession>A0AAP0DSJ7</accession>
<reference evidence="10 11" key="1">
    <citation type="submission" date="2024-04" db="EMBL/GenBank/DDBJ databases">
        <title>The reference genome of an endangered Asteraceae, Deinandra increscens subsp. villosa, native to the Central Coast of California.</title>
        <authorList>
            <person name="Guilliams M."/>
            <person name="Hasenstab-Lehman K."/>
            <person name="Meyer R."/>
            <person name="Mcevoy S."/>
        </authorList>
    </citation>
    <scope>NUCLEOTIDE SEQUENCE [LARGE SCALE GENOMIC DNA]</scope>
    <source>
        <tissue evidence="10">Leaf</tissue>
    </source>
</reference>
<dbReference type="EMBL" id="JBCNJP010000003">
    <property type="protein sequence ID" value="KAK9080226.1"/>
    <property type="molecule type" value="Genomic_DNA"/>
</dbReference>
<dbReference type="GO" id="GO:0042937">
    <property type="term" value="F:tripeptide transmembrane transporter activity"/>
    <property type="evidence" value="ECO:0007669"/>
    <property type="project" value="InterPro"/>
</dbReference>
<keyword evidence="6 9" id="KW-1133">Transmembrane helix</keyword>
<evidence type="ECO:0000256" key="8">
    <source>
        <dbReference type="ARBA" id="ARBA00044504"/>
    </source>
</evidence>
<evidence type="ECO:0000256" key="9">
    <source>
        <dbReference type="SAM" id="Phobius"/>
    </source>
</evidence>
<dbReference type="InterPro" id="IPR000109">
    <property type="entry name" value="POT_fam"/>
</dbReference>
<dbReference type="AlphaFoldDB" id="A0AAP0DSJ7"/>
<dbReference type="GO" id="GO:0080054">
    <property type="term" value="F:low-affinity nitrate transmembrane transporter activity"/>
    <property type="evidence" value="ECO:0007669"/>
    <property type="project" value="UniProtKB-ARBA"/>
</dbReference>
<dbReference type="Proteomes" id="UP001408789">
    <property type="component" value="Unassembled WGS sequence"/>
</dbReference>
<feature type="transmembrane region" description="Helical" evidence="9">
    <location>
        <begin position="365"/>
        <end position="385"/>
    </location>
</feature>
<dbReference type="FunFam" id="1.20.1250.20:FF:000147">
    <property type="entry name" value="Protein NRT1/ PTR family 5.10"/>
    <property type="match status" value="1"/>
</dbReference>
<evidence type="ECO:0000256" key="5">
    <source>
        <dbReference type="ARBA" id="ARBA00022692"/>
    </source>
</evidence>
<feature type="transmembrane region" description="Helical" evidence="9">
    <location>
        <begin position="324"/>
        <end position="345"/>
    </location>
</feature>
<dbReference type="SUPFAM" id="SSF103473">
    <property type="entry name" value="MFS general substrate transporter"/>
    <property type="match status" value="1"/>
</dbReference>
<feature type="transmembrane region" description="Helical" evidence="9">
    <location>
        <begin position="142"/>
        <end position="159"/>
    </location>
</feature>
<feature type="transmembrane region" description="Helical" evidence="9">
    <location>
        <begin position="489"/>
        <end position="510"/>
    </location>
</feature>
<dbReference type="InterPro" id="IPR044739">
    <property type="entry name" value="NRT1/PTR"/>
</dbReference>
<feature type="transmembrane region" description="Helical" evidence="9">
    <location>
        <begin position="406"/>
        <end position="426"/>
    </location>
</feature>
<evidence type="ECO:0000256" key="4">
    <source>
        <dbReference type="ARBA" id="ARBA00022553"/>
    </source>
</evidence>
<dbReference type="CDD" id="cd17417">
    <property type="entry name" value="MFS_NPF5"/>
    <property type="match status" value="1"/>
</dbReference>
<comment type="caution">
    <text evidence="10">The sequence shown here is derived from an EMBL/GenBank/DDBJ whole genome shotgun (WGS) entry which is preliminary data.</text>
</comment>
<evidence type="ECO:0000256" key="1">
    <source>
        <dbReference type="ARBA" id="ARBA00004141"/>
    </source>
</evidence>
<organism evidence="10 11">
    <name type="scientific">Deinandra increscens subsp. villosa</name>
    <dbReference type="NCBI Taxonomy" id="3103831"/>
    <lineage>
        <taxon>Eukaryota</taxon>
        <taxon>Viridiplantae</taxon>
        <taxon>Streptophyta</taxon>
        <taxon>Embryophyta</taxon>
        <taxon>Tracheophyta</taxon>
        <taxon>Spermatophyta</taxon>
        <taxon>Magnoliopsida</taxon>
        <taxon>eudicotyledons</taxon>
        <taxon>Gunneridae</taxon>
        <taxon>Pentapetalae</taxon>
        <taxon>asterids</taxon>
        <taxon>campanulids</taxon>
        <taxon>Asterales</taxon>
        <taxon>Asteraceae</taxon>
        <taxon>Asteroideae</taxon>
        <taxon>Heliantheae alliance</taxon>
        <taxon>Madieae</taxon>
        <taxon>Madiinae</taxon>
        <taxon>Deinandra</taxon>
    </lineage>
</organism>
<keyword evidence="3" id="KW-0813">Transport</keyword>
<sequence length="570" mass="62348">MEATGSSQVETPLLDGVVDGFVDYKSRPAFRSRSGSWRSASFIIGVEVAERFAYYGVSSNLITYLTGPLGQSTATAAENVNAWSGTASLLPLLGAFVADAFLGRFRTIIIASSLYILALGLLTVSALLPYTDCETGTSCSPPQFQIILFFISLYLLAFAQGGHKPCVQAFGADQFDSENPEECKAKSSFFNWWYLGLCGGPLMALGVLNYIQDNLSWALGFGIPFIVMGLALLIFVAGTPTYRFGEKVHEKSAFIRIGQVFVRAFKNRKTTSSSISMEEEASGILPHQGSQQFRFLNKALISPDGSKEEGKVCSPNEVEEAKALLRLVPIWASCLTFAVVFAQFSTLFTKQGVTMDRSIGSSFEIPAATLQSFISLTVVILIPIYDQIIVPIARSVTRKPSGITMLQRIGTGIFISVLSMVVSALVEIKRLQTAEKYGLVDDPNATIPMKVWWLVPQYLLTGAADVFTMVGLQEFFYDQVPSEMRSIGLALYLSIFGVGSFISSFLISVVEKTTGGDGEDGWISDNLNRGHLDYFYWFLAGISAVAFLIYLCFAKLYVYNRVSAARANKM</sequence>
<evidence type="ECO:0000313" key="11">
    <source>
        <dbReference type="Proteomes" id="UP001408789"/>
    </source>
</evidence>
<name>A0AAP0DSJ7_9ASTR</name>
<dbReference type="Gene3D" id="1.20.1250.20">
    <property type="entry name" value="MFS general substrate transporter like domains"/>
    <property type="match status" value="1"/>
</dbReference>